<sequence length="219" mass="24281">MADQARLIKKYPNRRLYDTRTSSYITLADVKELVLAREDFQVVDAKTGEDLTRSILLQIILEEEAGGAPMFTSDLLAHMIRFYGNATQGMMGKYLENNIKAFTEMQAKLQEQAQAIYGENSPISQDLWAQFLNFQGPALQSVMGTYVDQSKKMFSQMQEQIESQTRNIFTGFPFPNYTPAGKDDHAAAAAPAPAPSAADKDDKADPAAATTKTSRATHK</sequence>
<dbReference type="InterPro" id="IPR007897">
    <property type="entry name" value="PHB_accumulat"/>
</dbReference>
<dbReference type="NCBIfam" id="TIGR01848">
    <property type="entry name" value="PHA_reg_PhaR"/>
    <property type="match status" value="1"/>
</dbReference>
<dbReference type="Pfam" id="PF05233">
    <property type="entry name" value="PHB_acc"/>
    <property type="match status" value="2"/>
</dbReference>
<dbReference type="EMBL" id="WTVQ01000011">
    <property type="protein sequence ID" value="NMG74836.1"/>
    <property type="molecule type" value="Genomic_DNA"/>
</dbReference>
<evidence type="ECO:0000259" key="3">
    <source>
        <dbReference type="Pfam" id="PF07879"/>
    </source>
</evidence>
<evidence type="ECO:0000259" key="2">
    <source>
        <dbReference type="Pfam" id="PF05233"/>
    </source>
</evidence>
<feature type="region of interest" description="Disordered" evidence="1">
    <location>
        <begin position="179"/>
        <end position="219"/>
    </location>
</feature>
<keyword evidence="5" id="KW-1185">Reference proteome</keyword>
<feature type="domain" description="PHA accumulation regulator DNA-binding N-terminal" evidence="3">
    <location>
        <begin position="7"/>
        <end position="66"/>
    </location>
</feature>
<protein>
    <submittedName>
        <fullName evidence="4">Polyhydroxyalkanoate synthesis repressor PhaR</fullName>
    </submittedName>
</protein>
<dbReference type="Proteomes" id="UP000648984">
    <property type="component" value="Unassembled WGS sequence"/>
</dbReference>
<proteinExistence type="predicted"/>
<organism evidence="4 5">
    <name type="scientific">Aromatoleum diolicum</name>
    <dbReference type="NCBI Taxonomy" id="75796"/>
    <lineage>
        <taxon>Bacteria</taxon>
        <taxon>Pseudomonadati</taxon>
        <taxon>Pseudomonadota</taxon>
        <taxon>Betaproteobacteria</taxon>
        <taxon>Rhodocyclales</taxon>
        <taxon>Rhodocyclaceae</taxon>
        <taxon>Aromatoleum</taxon>
    </lineage>
</organism>
<evidence type="ECO:0000256" key="1">
    <source>
        <dbReference type="SAM" id="MobiDB-lite"/>
    </source>
</evidence>
<feature type="compositionally biased region" description="Low complexity" evidence="1">
    <location>
        <begin position="187"/>
        <end position="197"/>
    </location>
</feature>
<accession>A0ABX1QBP0</accession>
<name>A0ABX1QBP0_9RHOO</name>
<dbReference type="Pfam" id="PF07879">
    <property type="entry name" value="PHB_acc_N"/>
    <property type="match status" value="1"/>
</dbReference>
<evidence type="ECO:0000313" key="5">
    <source>
        <dbReference type="Proteomes" id="UP000648984"/>
    </source>
</evidence>
<feature type="domain" description="PHB accumulation regulatory" evidence="2">
    <location>
        <begin position="124"/>
        <end position="161"/>
    </location>
</feature>
<dbReference type="InterPro" id="IPR012909">
    <property type="entry name" value="PHA_DNA-bd_N"/>
</dbReference>
<evidence type="ECO:0000313" key="4">
    <source>
        <dbReference type="EMBL" id="NMG74836.1"/>
    </source>
</evidence>
<feature type="domain" description="PHB accumulation regulatory" evidence="2">
    <location>
        <begin position="71"/>
        <end position="110"/>
    </location>
</feature>
<dbReference type="InterPro" id="IPR010134">
    <property type="entry name" value="PHA_reg_PhaR"/>
</dbReference>
<reference evidence="4 5" key="1">
    <citation type="submission" date="2019-12" db="EMBL/GenBank/DDBJ databases">
        <title>Comparative genomics gives insights into the taxonomy of the Azoarcus-Aromatoleum group and reveals separate origins of nif in the plant-associated Azoarcus and non-plant-associated Aromatoleum sub-groups.</title>
        <authorList>
            <person name="Lafos M."/>
            <person name="Maluk M."/>
            <person name="Batista M."/>
            <person name="Junghare M."/>
            <person name="Carmona M."/>
            <person name="Faoro H."/>
            <person name="Cruz L.M."/>
            <person name="Battistoni F."/>
            <person name="De Souza E."/>
            <person name="Pedrosa F."/>
            <person name="Chen W.-M."/>
            <person name="Poole P.S."/>
            <person name="Dixon R.A."/>
            <person name="James E.K."/>
        </authorList>
    </citation>
    <scope>NUCLEOTIDE SEQUENCE [LARGE SCALE GENOMIC DNA]</scope>
    <source>
        <strain evidence="4 5">22Lin</strain>
    </source>
</reference>
<comment type="caution">
    <text evidence="4">The sequence shown here is derived from an EMBL/GenBank/DDBJ whole genome shotgun (WGS) entry which is preliminary data.</text>
</comment>
<dbReference type="RefSeq" id="WP_169259982.1">
    <property type="nucleotide sequence ID" value="NZ_WTVQ01000011.1"/>
</dbReference>
<gene>
    <name evidence="4" type="primary">phaR</name>
    <name evidence="4" type="ORF">GPA25_08710</name>
</gene>